<dbReference type="Proteomes" id="UP001575622">
    <property type="component" value="Unassembled WGS sequence"/>
</dbReference>
<dbReference type="InterPro" id="IPR012394">
    <property type="entry name" value="Aldehyde_DH_NAD(P)"/>
</dbReference>
<feature type="active site" evidence="4">
    <location>
        <position position="234"/>
    </location>
</feature>
<dbReference type="Gene3D" id="3.40.605.10">
    <property type="entry name" value="Aldehyde Dehydrogenase, Chain A, domain 1"/>
    <property type="match status" value="1"/>
</dbReference>
<evidence type="ECO:0000313" key="8">
    <source>
        <dbReference type="Proteomes" id="UP001575622"/>
    </source>
</evidence>
<keyword evidence="2 3" id="KW-0560">Oxidoreductase</keyword>
<dbReference type="PIRSF" id="PIRSF036492">
    <property type="entry name" value="ALDH"/>
    <property type="match status" value="1"/>
</dbReference>
<evidence type="ECO:0000256" key="1">
    <source>
        <dbReference type="ARBA" id="ARBA00009986"/>
    </source>
</evidence>
<dbReference type="RefSeq" id="WP_373957565.1">
    <property type="nucleotide sequence ID" value="NZ_JBHDLO010000009.1"/>
</dbReference>
<keyword evidence="8" id="KW-1185">Reference proteome</keyword>
<evidence type="ECO:0000256" key="5">
    <source>
        <dbReference type="RuleBase" id="RU003345"/>
    </source>
</evidence>
<accession>A0ABV4V1P8</accession>
<name>A0ABV4V1P8_9BACL</name>
<sequence>MVVVWRAVNPATGEEGEEIQATPLEAVDPMMQKAKTTSARWRQTPVAERLTYLRRIRYYITEHFEECAELIVQATGKPLVEAATHELFIVADAIKHMEDCAVKTLKTRKAKTPLTLFGKQSAISYHPRGVILVIAPWNFPFQLAMIPALSALTAGNSVIVKPSEVTPLVGKLMERIFAAAGFPEGLVQIAHGDGTLGARLIEAEPDYIFFTGSVQTGARIQQEAAKRLIPTTLELGGKDPMIVFADANLERAVRGAVWGSLANSGQACISVERIYVERSVYADFTARLKQEVSRLRQNGTEDTDLGSMTFSKQVDIVSEHVRHALAEGAELECGIHPEQWRLTQGLQLQPIVLMQVNPQMKVMREETFGPVMNVMPFDHEMEAVELANDSSFGLNASVWSRDLNKARRVADLLECGGVCINDVMVTIANPYLPFGGIKHSGIGRYHGEEGLTLFCHQKAVVLDRGTKPAEVNWFPYAGKYPVFGRLIKSWYGSRRSLLGFIRAYLELMRKSK</sequence>
<dbReference type="CDD" id="cd07099">
    <property type="entry name" value="ALDH_DDALDH"/>
    <property type="match status" value="1"/>
</dbReference>
<evidence type="ECO:0000256" key="4">
    <source>
        <dbReference type="PROSITE-ProRule" id="PRU10007"/>
    </source>
</evidence>
<dbReference type="PANTHER" id="PTHR11699">
    <property type="entry name" value="ALDEHYDE DEHYDROGENASE-RELATED"/>
    <property type="match status" value="1"/>
</dbReference>
<evidence type="ECO:0000259" key="6">
    <source>
        <dbReference type="Pfam" id="PF00171"/>
    </source>
</evidence>
<proteinExistence type="inferred from homology"/>
<dbReference type="PROSITE" id="PS00687">
    <property type="entry name" value="ALDEHYDE_DEHYDR_GLU"/>
    <property type="match status" value="1"/>
</dbReference>
<dbReference type="InterPro" id="IPR016163">
    <property type="entry name" value="Ald_DH_C"/>
</dbReference>
<dbReference type="InterPro" id="IPR015590">
    <property type="entry name" value="Aldehyde_DH_dom"/>
</dbReference>
<gene>
    <name evidence="7" type="ORF">ACEU3E_17495</name>
</gene>
<dbReference type="InterPro" id="IPR029510">
    <property type="entry name" value="Ald_DH_CS_GLU"/>
</dbReference>
<dbReference type="InterPro" id="IPR016161">
    <property type="entry name" value="Ald_DH/histidinol_DH"/>
</dbReference>
<organism evidence="7 8">
    <name type="scientific">Paenibacillus oleatilyticus</name>
    <dbReference type="NCBI Taxonomy" id="2594886"/>
    <lineage>
        <taxon>Bacteria</taxon>
        <taxon>Bacillati</taxon>
        <taxon>Bacillota</taxon>
        <taxon>Bacilli</taxon>
        <taxon>Bacillales</taxon>
        <taxon>Paenibacillaceae</taxon>
        <taxon>Paenibacillus</taxon>
    </lineage>
</organism>
<feature type="domain" description="Aldehyde dehydrogenase" evidence="6">
    <location>
        <begin position="7"/>
        <end position="460"/>
    </location>
</feature>
<comment type="similarity">
    <text evidence="1 3 5">Belongs to the aldehyde dehydrogenase family.</text>
</comment>
<dbReference type="SUPFAM" id="SSF53720">
    <property type="entry name" value="ALDH-like"/>
    <property type="match status" value="1"/>
</dbReference>
<comment type="caution">
    <text evidence="7">The sequence shown here is derived from an EMBL/GenBank/DDBJ whole genome shotgun (WGS) entry which is preliminary data.</text>
</comment>
<dbReference type="InterPro" id="IPR016162">
    <property type="entry name" value="Ald_DH_N"/>
</dbReference>
<evidence type="ECO:0000256" key="2">
    <source>
        <dbReference type="ARBA" id="ARBA00023002"/>
    </source>
</evidence>
<reference evidence="7 8" key="1">
    <citation type="submission" date="2024-09" db="EMBL/GenBank/DDBJ databases">
        <authorList>
            <person name="Makale K.P.P."/>
            <person name="Makhzoum A."/>
            <person name="Rantong G."/>
            <person name="Rahube T.O."/>
        </authorList>
    </citation>
    <scope>NUCLEOTIDE SEQUENCE [LARGE SCALE GENOMIC DNA]</scope>
    <source>
        <strain evidence="7 8">KM_D13</strain>
    </source>
</reference>
<protein>
    <recommendedName>
        <fullName evidence="3">Aldehyde dehydrogenase</fullName>
    </recommendedName>
</protein>
<evidence type="ECO:0000313" key="7">
    <source>
        <dbReference type="EMBL" id="MFB0843981.1"/>
    </source>
</evidence>
<dbReference type="Gene3D" id="3.40.309.10">
    <property type="entry name" value="Aldehyde Dehydrogenase, Chain A, domain 2"/>
    <property type="match status" value="1"/>
</dbReference>
<dbReference type="EMBL" id="JBHDLN010000008">
    <property type="protein sequence ID" value="MFB0843981.1"/>
    <property type="molecule type" value="Genomic_DNA"/>
</dbReference>
<dbReference type="Pfam" id="PF00171">
    <property type="entry name" value="Aldedh"/>
    <property type="match status" value="1"/>
</dbReference>
<evidence type="ECO:0000256" key="3">
    <source>
        <dbReference type="PIRNR" id="PIRNR036492"/>
    </source>
</evidence>